<dbReference type="EMBL" id="JAEUGD010000020">
    <property type="protein sequence ID" value="MBL6445975.1"/>
    <property type="molecule type" value="Genomic_DNA"/>
</dbReference>
<sequence length="208" mass="24115">MEVSLQNLAKRYNKEWIFKDLSYDLAAGECYALIGSNGSGKSTLLQIISGYHLPSAGSIAYMNQGAPIAPEHIFQHISISTPYMELIDEFTLREHLDFHFKFRKMREGYTVHKIIESCLLLSARDKYIKNFSSGMKQRLKLALSFYTESKLVLLDEPTSNLDNQGTQWYMERVRELRKTDATVLIASNQDYEYEEFCSEHIDLLKYKN</sequence>
<dbReference type="PROSITE" id="PS50893">
    <property type="entry name" value="ABC_TRANSPORTER_2"/>
    <property type="match status" value="1"/>
</dbReference>
<evidence type="ECO:0000256" key="1">
    <source>
        <dbReference type="ARBA" id="ARBA00022448"/>
    </source>
</evidence>
<proteinExistence type="predicted"/>
<keyword evidence="2" id="KW-0547">Nucleotide-binding</keyword>
<dbReference type="InterPro" id="IPR051782">
    <property type="entry name" value="ABC_Transporter_VariousFunc"/>
</dbReference>
<dbReference type="PANTHER" id="PTHR42939:SF1">
    <property type="entry name" value="ABC TRANSPORTER ATP-BINDING PROTEIN ALBC-RELATED"/>
    <property type="match status" value="1"/>
</dbReference>
<evidence type="ECO:0000256" key="2">
    <source>
        <dbReference type="ARBA" id="ARBA00022741"/>
    </source>
</evidence>
<gene>
    <name evidence="5" type="ORF">JMN32_06625</name>
</gene>
<organism evidence="5 6">
    <name type="scientific">Fulvivirga marina</name>
    <dbReference type="NCBI Taxonomy" id="2494733"/>
    <lineage>
        <taxon>Bacteria</taxon>
        <taxon>Pseudomonadati</taxon>
        <taxon>Bacteroidota</taxon>
        <taxon>Cytophagia</taxon>
        <taxon>Cytophagales</taxon>
        <taxon>Fulvivirgaceae</taxon>
        <taxon>Fulvivirga</taxon>
    </lineage>
</organism>
<dbReference type="InterPro" id="IPR017871">
    <property type="entry name" value="ABC_transporter-like_CS"/>
</dbReference>
<keyword evidence="3 5" id="KW-0067">ATP-binding</keyword>
<name>A0A937FTY8_9BACT</name>
<dbReference type="Pfam" id="PF00005">
    <property type="entry name" value="ABC_tran"/>
    <property type="match status" value="1"/>
</dbReference>
<keyword evidence="6" id="KW-1185">Reference proteome</keyword>
<accession>A0A937FTY8</accession>
<dbReference type="CDD" id="cd03230">
    <property type="entry name" value="ABC_DR_subfamily_A"/>
    <property type="match status" value="1"/>
</dbReference>
<evidence type="ECO:0000259" key="4">
    <source>
        <dbReference type="PROSITE" id="PS50893"/>
    </source>
</evidence>
<dbReference type="InterPro" id="IPR027417">
    <property type="entry name" value="P-loop_NTPase"/>
</dbReference>
<evidence type="ECO:0000313" key="6">
    <source>
        <dbReference type="Proteomes" id="UP000614216"/>
    </source>
</evidence>
<evidence type="ECO:0000256" key="3">
    <source>
        <dbReference type="ARBA" id="ARBA00022840"/>
    </source>
</evidence>
<dbReference type="GO" id="GO:0016887">
    <property type="term" value="F:ATP hydrolysis activity"/>
    <property type="evidence" value="ECO:0007669"/>
    <property type="project" value="InterPro"/>
</dbReference>
<dbReference type="GO" id="GO:0005524">
    <property type="term" value="F:ATP binding"/>
    <property type="evidence" value="ECO:0007669"/>
    <property type="project" value="UniProtKB-KW"/>
</dbReference>
<dbReference type="RefSeq" id="WP_202855521.1">
    <property type="nucleotide sequence ID" value="NZ_JAEUGD010000020.1"/>
</dbReference>
<dbReference type="InterPro" id="IPR003439">
    <property type="entry name" value="ABC_transporter-like_ATP-bd"/>
</dbReference>
<reference evidence="5" key="1">
    <citation type="submission" date="2021-01" db="EMBL/GenBank/DDBJ databases">
        <title>Fulvivirga kasyanovii gen. nov., sp nov., a novel member of the phylum Bacteroidetes isolated from seawater in a mussel farm.</title>
        <authorList>
            <person name="Zhao L.-H."/>
            <person name="Wang Z.-J."/>
        </authorList>
    </citation>
    <scope>NUCLEOTIDE SEQUENCE</scope>
    <source>
        <strain evidence="5">29W222</strain>
    </source>
</reference>
<evidence type="ECO:0000313" key="5">
    <source>
        <dbReference type="EMBL" id="MBL6445975.1"/>
    </source>
</evidence>
<dbReference type="PANTHER" id="PTHR42939">
    <property type="entry name" value="ABC TRANSPORTER ATP-BINDING PROTEIN ALBC-RELATED"/>
    <property type="match status" value="1"/>
</dbReference>
<dbReference type="PROSITE" id="PS00211">
    <property type="entry name" value="ABC_TRANSPORTER_1"/>
    <property type="match status" value="1"/>
</dbReference>
<dbReference type="InterPro" id="IPR003593">
    <property type="entry name" value="AAA+_ATPase"/>
</dbReference>
<feature type="domain" description="ABC transporter" evidence="4">
    <location>
        <begin position="3"/>
        <end position="204"/>
    </location>
</feature>
<dbReference type="Proteomes" id="UP000614216">
    <property type="component" value="Unassembled WGS sequence"/>
</dbReference>
<protein>
    <submittedName>
        <fullName evidence="5">ABC transporter ATP-binding protein</fullName>
    </submittedName>
</protein>
<comment type="caution">
    <text evidence="5">The sequence shown here is derived from an EMBL/GenBank/DDBJ whole genome shotgun (WGS) entry which is preliminary data.</text>
</comment>
<dbReference type="Gene3D" id="3.40.50.300">
    <property type="entry name" value="P-loop containing nucleotide triphosphate hydrolases"/>
    <property type="match status" value="1"/>
</dbReference>
<dbReference type="SMART" id="SM00382">
    <property type="entry name" value="AAA"/>
    <property type="match status" value="1"/>
</dbReference>
<keyword evidence="1" id="KW-0813">Transport</keyword>
<dbReference type="AlphaFoldDB" id="A0A937FTY8"/>
<dbReference type="SUPFAM" id="SSF52540">
    <property type="entry name" value="P-loop containing nucleoside triphosphate hydrolases"/>
    <property type="match status" value="1"/>
</dbReference>